<name>A0A8A1M973_AJECA</name>
<dbReference type="VEuPathDB" id="FungiDB:I7I51_02258"/>
<dbReference type="Proteomes" id="UP000663671">
    <property type="component" value="Chromosome 7"/>
</dbReference>
<accession>A0A8A1M973</accession>
<gene>
    <name evidence="2" type="ORF">I7I51_02258</name>
</gene>
<dbReference type="EMBL" id="CP069112">
    <property type="protein sequence ID" value="QSS62521.1"/>
    <property type="molecule type" value="Genomic_DNA"/>
</dbReference>
<feature type="region of interest" description="Disordered" evidence="1">
    <location>
        <begin position="71"/>
        <end position="102"/>
    </location>
</feature>
<dbReference type="AlphaFoldDB" id="A0A8A1M973"/>
<evidence type="ECO:0000256" key="1">
    <source>
        <dbReference type="SAM" id="MobiDB-lite"/>
    </source>
</evidence>
<proteinExistence type="predicted"/>
<organism evidence="2 3">
    <name type="scientific">Ajellomyces capsulatus</name>
    <name type="common">Darling's disease fungus</name>
    <name type="synonym">Histoplasma capsulatum</name>
    <dbReference type="NCBI Taxonomy" id="5037"/>
    <lineage>
        <taxon>Eukaryota</taxon>
        <taxon>Fungi</taxon>
        <taxon>Dikarya</taxon>
        <taxon>Ascomycota</taxon>
        <taxon>Pezizomycotina</taxon>
        <taxon>Eurotiomycetes</taxon>
        <taxon>Eurotiomycetidae</taxon>
        <taxon>Onygenales</taxon>
        <taxon>Ajellomycetaceae</taxon>
        <taxon>Histoplasma</taxon>
    </lineage>
</organism>
<evidence type="ECO:0000313" key="2">
    <source>
        <dbReference type="EMBL" id="QSS62521.1"/>
    </source>
</evidence>
<reference evidence="2" key="1">
    <citation type="submission" date="2021-01" db="EMBL/GenBank/DDBJ databases">
        <title>Chromosome-level genome assembly of a human fungal pathogen reveals clustering of transcriptionally co-regulated genes.</title>
        <authorList>
            <person name="Voorhies M."/>
            <person name="Cohen S."/>
            <person name="Shea T.P."/>
            <person name="Petrus S."/>
            <person name="Munoz J.F."/>
            <person name="Poplawski S."/>
            <person name="Goldman W.E."/>
            <person name="Michael T."/>
            <person name="Cuomo C.A."/>
            <person name="Sil A."/>
            <person name="Beyhan S."/>
        </authorList>
    </citation>
    <scope>NUCLEOTIDE SEQUENCE</scope>
    <source>
        <strain evidence="2">WU24</strain>
    </source>
</reference>
<evidence type="ECO:0000313" key="3">
    <source>
        <dbReference type="Proteomes" id="UP000663671"/>
    </source>
</evidence>
<dbReference type="OrthoDB" id="10582521at2759"/>
<protein>
    <submittedName>
        <fullName evidence="2">Uncharacterized protein</fullName>
    </submittedName>
</protein>
<sequence length="128" mass="14249">MGVSKELTTQGPRNRYRFISIYPILEFSNLLSSGCDPGSTFRRPGPPKCLGTTASRGRWRFVGMLASPDRHLRATEPIRPGRGKFQRAPIATTSGQGLRQYPRDIEDVPGKRNLRRNARIGELLVANG</sequence>